<dbReference type="Proteomes" id="UP000289455">
    <property type="component" value="Unassembled WGS sequence"/>
</dbReference>
<evidence type="ECO:0000313" key="4">
    <source>
        <dbReference type="Proteomes" id="UP000289455"/>
    </source>
</evidence>
<protein>
    <submittedName>
        <fullName evidence="3">Carbohydrate porin</fullName>
    </submittedName>
</protein>
<evidence type="ECO:0000256" key="2">
    <source>
        <dbReference type="RuleBase" id="RU363072"/>
    </source>
</evidence>
<dbReference type="Pfam" id="PF04966">
    <property type="entry name" value="OprB"/>
    <property type="match status" value="1"/>
</dbReference>
<reference evidence="3 4" key="1">
    <citation type="submission" date="2019-01" db="EMBL/GenBank/DDBJ databases">
        <title>Cytophagaceae bacterium strain CAR-16.</title>
        <authorList>
            <person name="Chen W.-M."/>
        </authorList>
    </citation>
    <scope>NUCLEOTIDE SEQUENCE [LARGE SCALE GENOMIC DNA]</scope>
    <source>
        <strain evidence="3 4">CAR-16</strain>
    </source>
</reference>
<dbReference type="GO" id="GO:0015288">
    <property type="term" value="F:porin activity"/>
    <property type="evidence" value="ECO:0007669"/>
    <property type="project" value="InterPro"/>
</dbReference>
<gene>
    <name evidence="3" type="ORF">ESB04_05570</name>
</gene>
<dbReference type="OrthoDB" id="5755240at2"/>
<dbReference type="GO" id="GO:0016020">
    <property type="term" value="C:membrane"/>
    <property type="evidence" value="ECO:0007669"/>
    <property type="project" value="InterPro"/>
</dbReference>
<dbReference type="InterPro" id="IPR038673">
    <property type="entry name" value="OprB_sf"/>
</dbReference>
<name>A0A4Q1C018_9BACT</name>
<dbReference type="InterPro" id="IPR007049">
    <property type="entry name" value="Carb-sel_porin_OprB"/>
</dbReference>
<organism evidence="3 4">
    <name type="scientific">Aquirufa rosea</name>
    <dbReference type="NCBI Taxonomy" id="2509241"/>
    <lineage>
        <taxon>Bacteria</taxon>
        <taxon>Pseudomonadati</taxon>
        <taxon>Bacteroidota</taxon>
        <taxon>Cytophagia</taxon>
        <taxon>Cytophagales</taxon>
        <taxon>Flectobacillaceae</taxon>
        <taxon>Aquirufa</taxon>
    </lineage>
</organism>
<dbReference type="Gene3D" id="2.40.160.180">
    <property type="entry name" value="Carbohydrate-selective porin OprB"/>
    <property type="match status" value="1"/>
</dbReference>
<comment type="caution">
    <text evidence="3">The sequence shown here is derived from an EMBL/GenBank/DDBJ whole genome shotgun (WGS) entry which is preliminary data.</text>
</comment>
<proteinExistence type="inferred from homology"/>
<evidence type="ECO:0000256" key="1">
    <source>
        <dbReference type="ARBA" id="ARBA00008769"/>
    </source>
</evidence>
<accession>A0A4Q1C018</accession>
<dbReference type="AlphaFoldDB" id="A0A4Q1C018"/>
<dbReference type="EMBL" id="SDHY01000003">
    <property type="protein sequence ID" value="RXK49643.1"/>
    <property type="molecule type" value="Genomic_DNA"/>
</dbReference>
<comment type="similarity">
    <text evidence="1 2">Belongs to the OprB family.</text>
</comment>
<dbReference type="GO" id="GO:0008643">
    <property type="term" value="P:carbohydrate transport"/>
    <property type="evidence" value="ECO:0007669"/>
    <property type="project" value="InterPro"/>
</dbReference>
<keyword evidence="4" id="KW-1185">Reference proteome</keyword>
<sequence length="418" mass="46937">MRSNLFFLCFCLTGWTVKAQSDSTHRQWSLHFQQTAVYQYHAAFDALYSGDNSLQNKEESAMSLTSTLFFDAPLWKGATFTFNPELSGGKGLSQAKGLGGFTNGETFRIGNPEPVVYVARLLLEQNFDLKNQRSIKLVIGKFGLADYFDFNAYSHDPRVHFMNWSLMNQGSWDYAANTRGYTSGFYAEYKTAPLELRASFSAVPTSANGPDLDYQYDKANGINVELTKPFQINKDWNGFLRVLAYRNQAGMGNYDLANASQGVPDITSTRSPFRTKYGVGLNVELSYSDIIGLFARYGWSDGKNETWAFTEIDQSISLGFHFWGKSWHREQDFAGIAVVANGLSASHQKYQQLGGNGFMIGDGNLNYGQECIVEAFYSFQVPHSPFALSPNFQWVVNPGYNIDRGPVSVWGLRVHTEF</sequence>
<dbReference type="RefSeq" id="WP_129026740.1">
    <property type="nucleotide sequence ID" value="NZ_SDHY01000003.1"/>
</dbReference>
<evidence type="ECO:0000313" key="3">
    <source>
        <dbReference type="EMBL" id="RXK49643.1"/>
    </source>
</evidence>